<dbReference type="RefSeq" id="WP_088249124.1">
    <property type="nucleotide sequence ID" value="NZ_NHMK01000020.1"/>
</dbReference>
<dbReference type="OrthoDB" id="66578at2"/>
<evidence type="ECO:0000313" key="1">
    <source>
        <dbReference type="EMBL" id="OWL95035.1"/>
    </source>
</evidence>
<proteinExistence type="predicted"/>
<reference evidence="1 2" key="1">
    <citation type="submission" date="2017-05" db="EMBL/GenBank/DDBJ databases">
        <title>De novo genome assembly of Deniococcus indicus strain DR1.</title>
        <authorList>
            <person name="Chauhan D."/>
            <person name="Yennamalli R.M."/>
            <person name="Priyadarshini R."/>
        </authorList>
    </citation>
    <scope>NUCLEOTIDE SEQUENCE [LARGE SCALE GENOMIC DNA]</scope>
    <source>
        <strain evidence="1 2">DR1</strain>
    </source>
</reference>
<comment type="caution">
    <text evidence="1">The sequence shown here is derived from an EMBL/GenBank/DDBJ whole genome shotgun (WGS) entry which is preliminary data.</text>
</comment>
<keyword evidence="2" id="KW-1185">Reference proteome</keyword>
<gene>
    <name evidence="1" type="ORF">CBQ26_13350</name>
</gene>
<dbReference type="AlphaFoldDB" id="A0A246BIF5"/>
<dbReference type="EMBL" id="NHMK01000020">
    <property type="protein sequence ID" value="OWL95035.1"/>
    <property type="molecule type" value="Genomic_DNA"/>
</dbReference>
<sequence>MRKTSITSQSNPNIVTLTANVASTSTPVARITVPRGALYRLHNQNMVRNALVTGTYIILDLRDAAGNKISGASKLLVATRGPADEFPKFHRALPYSVWHDMDTTQQRNEDFKATIIGQTDLNVGPGIEIPEAHELLFYVEGPQVVDWGKSFFQVDFEELN</sequence>
<accession>A0A246BIF5</accession>
<organism evidence="1 2">
    <name type="scientific">Deinococcus indicus</name>
    <dbReference type="NCBI Taxonomy" id="223556"/>
    <lineage>
        <taxon>Bacteria</taxon>
        <taxon>Thermotogati</taxon>
        <taxon>Deinococcota</taxon>
        <taxon>Deinococci</taxon>
        <taxon>Deinococcales</taxon>
        <taxon>Deinococcaceae</taxon>
        <taxon>Deinococcus</taxon>
    </lineage>
</organism>
<protein>
    <submittedName>
        <fullName evidence="1">Uncharacterized protein</fullName>
    </submittedName>
</protein>
<dbReference type="Proteomes" id="UP000197208">
    <property type="component" value="Unassembled WGS sequence"/>
</dbReference>
<evidence type="ECO:0000313" key="2">
    <source>
        <dbReference type="Proteomes" id="UP000197208"/>
    </source>
</evidence>
<name>A0A246BIF5_9DEIO</name>
<dbReference type="Gene3D" id="2.60.120.1180">
    <property type="match status" value="1"/>
</dbReference>